<dbReference type="Pfam" id="PF00106">
    <property type="entry name" value="adh_short"/>
    <property type="match status" value="1"/>
</dbReference>
<evidence type="ECO:0000256" key="2">
    <source>
        <dbReference type="ARBA" id="ARBA00023002"/>
    </source>
</evidence>
<dbReference type="PANTHER" id="PTHR42901:SF1">
    <property type="entry name" value="ALCOHOL DEHYDROGENASE"/>
    <property type="match status" value="1"/>
</dbReference>
<evidence type="ECO:0000313" key="4">
    <source>
        <dbReference type="EMBL" id="ESK37286.1"/>
    </source>
</evidence>
<dbReference type="RefSeq" id="WP_023273951.1">
    <property type="nucleotide sequence ID" value="NZ_KI530736.1"/>
</dbReference>
<evidence type="ECO:0000256" key="1">
    <source>
        <dbReference type="ARBA" id="ARBA00006484"/>
    </source>
</evidence>
<dbReference type="eggNOG" id="COG1028">
    <property type="taxonomic scope" value="Bacteria"/>
</dbReference>
<comment type="caution">
    <text evidence="4">The sequence shown here is derived from an EMBL/GenBank/DDBJ whole genome shotgun (WGS) entry which is preliminary data.</text>
</comment>
<evidence type="ECO:0000313" key="5">
    <source>
        <dbReference type="Proteomes" id="UP000023785"/>
    </source>
</evidence>
<dbReference type="STRING" id="1392540.P256_02341"/>
<keyword evidence="5" id="KW-1185">Reference proteome</keyword>
<proteinExistence type="inferred from homology"/>
<dbReference type="NCBIfam" id="NF006776">
    <property type="entry name" value="PRK09291.1"/>
    <property type="match status" value="1"/>
</dbReference>
<dbReference type="PANTHER" id="PTHR42901">
    <property type="entry name" value="ALCOHOL DEHYDROGENASE"/>
    <property type="match status" value="1"/>
</dbReference>
<dbReference type="SUPFAM" id="SSF51735">
    <property type="entry name" value="NAD(P)-binding Rossmann-fold domains"/>
    <property type="match status" value="1"/>
</dbReference>
<dbReference type="Proteomes" id="UP000023785">
    <property type="component" value="Unassembled WGS sequence"/>
</dbReference>
<dbReference type="PATRIC" id="fig|1392540.3.peg.2260"/>
<reference evidence="4 5" key="1">
    <citation type="submission" date="2013-10" db="EMBL/GenBank/DDBJ databases">
        <title>The Genome Sequence of Acinetobacter nectaris CIP 110549.</title>
        <authorList>
            <consortium name="The Broad Institute Genomics Platform"/>
            <consortium name="The Broad Institute Genome Sequencing Center for Infectious Disease"/>
            <person name="Cerqueira G."/>
            <person name="Feldgarden M."/>
            <person name="Courvalin P."/>
            <person name="Grillot-Courvalin C."/>
            <person name="Clermont D."/>
            <person name="Rocha E."/>
            <person name="Yoon E.-J."/>
            <person name="Nemec A."/>
            <person name="Young S.K."/>
            <person name="Zeng Q."/>
            <person name="Gargeya S."/>
            <person name="Fitzgerald M."/>
            <person name="Abouelleil A."/>
            <person name="Alvarado L."/>
            <person name="Berlin A.M."/>
            <person name="Chapman S.B."/>
            <person name="Gainer-Dewar J."/>
            <person name="Goldberg J."/>
            <person name="Gnerre S."/>
            <person name="Griggs A."/>
            <person name="Gujja S."/>
            <person name="Hansen M."/>
            <person name="Howarth C."/>
            <person name="Imamovic A."/>
            <person name="Ireland A."/>
            <person name="Larimer J."/>
            <person name="McCowan C."/>
            <person name="Murphy C."/>
            <person name="Pearson M."/>
            <person name="Poon T.W."/>
            <person name="Priest M."/>
            <person name="Roberts A."/>
            <person name="Saif S."/>
            <person name="Shea T."/>
            <person name="Sykes S."/>
            <person name="Wortman J."/>
            <person name="Nusbaum C."/>
            <person name="Birren B."/>
        </authorList>
    </citation>
    <scope>NUCLEOTIDE SEQUENCE [LARGE SCALE GENOMIC DNA]</scope>
    <source>
        <strain evidence="4 5">CIP 110549</strain>
    </source>
</reference>
<dbReference type="Gene3D" id="3.40.50.720">
    <property type="entry name" value="NAD(P)-binding Rossmann-like Domain"/>
    <property type="match status" value="1"/>
</dbReference>
<accession>V2THY1</accession>
<gene>
    <name evidence="4" type="ORF">P256_02341</name>
</gene>
<organism evidence="4 5">
    <name type="scientific">Acinetobacter nectaris CIP 110549</name>
    <dbReference type="NCBI Taxonomy" id="1392540"/>
    <lineage>
        <taxon>Bacteria</taxon>
        <taxon>Pseudomonadati</taxon>
        <taxon>Pseudomonadota</taxon>
        <taxon>Gammaproteobacteria</taxon>
        <taxon>Moraxellales</taxon>
        <taxon>Moraxellaceae</taxon>
        <taxon>Acinetobacter</taxon>
    </lineage>
</organism>
<dbReference type="OrthoDB" id="9775296at2"/>
<dbReference type="AlphaFoldDB" id="V2THY1"/>
<name>V2THY1_9GAMM</name>
<dbReference type="GO" id="GO:0016491">
    <property type="term" value="F:oxidoreductase activity"/>
    <property type="evidence" value="ECO:0007669"/>
    <property type="project" value="UniProtKB-KW"/>
</dbReference>
<comment type="similarity">
    <text evidence="1 3">Belongs to the short-chain dehydrogenases/reductases (SDR) family.</text>
</comment>
<dbReference type="InterPro" id="IPR036291">
    <property type="entry name" value="NAD(P)-bd_dom_sf"/>
</dbReference>
<dbReference type="HOGENOM" id="CLU_010194_2_9_6"/>
<dbReference type="EMBL" id="AYER01000010">
    <property type="protein sequence ID" value="ESK37286.1"/>
    <property type="molecule type" value="Genomic_DNA"/>
</dbReference>
<evidence type="ECO:0000256" key="3">
    <source>
        <dbReference type="RuleBase" id="RU000363"/>
    </source>
</evidence>
<keyword evidence="2" id="KW-0560">Oxidoreductase</keyword>
<sequence length="254" mass="28218">MKKVLITGAGSGFGKLYTIELAKRGYDVYAGVEVTNQITSLKNELKVNGLSANIFKLDICNELDQNYVSNLDLDILVNNAGIGEGGSLVDMPNQVLRNQFEVNFFSTMNLTQKVIRKFIQKKSGRVVFISSIGGIVSLEKYGAYCGSKHALEAAAQALKQEVEAFGVSISTINPGPYATGFNDRMTEASNAWHDPEKSMINHDNPSFEQEQYPEDMDIVKMVDVIINPQSNFRNLFPSEIHQPIKAMQDRVWEA</sequence>
<dbReference type="PRINTS" id="PR00080">
    <property type="entry name" value="SDRFAMILY"/>
</dbReference>
<dbReference type="InterPro" id="IPR002347">
    <property type="entry name" value="SDR_fam"/>
</dbReference>
<dbReference type="PRINTS" id="PR00081">
    <property type="entry name" value="GDHRDH"/>
</dbReference>
<protein>
    <recommendedName>
        <fullName evidence="6">Short-chain dehydrogenase</fullName>
    </recommendedName>
</protein>
<evidence type="ECO:0008006" key="6">
    <source>
        <dbReference type="Google" id="ProtNLM"/>
    </source>
</evidence>